<evidence type="ECO:0000313" key="3">
    <source>
        <dbReference type="EMBL" id="KEZ53953.1"/>
    </source>
</evidence>
<accession>A0A084H2Z1</accession>
<comment type="caution">
    <text evidence="3">The sequence shown here is derived from an EMBL/GenBank/DDBJ whole genome shotgun (WGS) entry which is preliminary data.</text>
</comment>
<dbReference type="OrthoDB" id="9803333at2"/>
<protein>
    <submittedName>
        <fullName evidence="3">3-oxoacyl-ACP reductase</fullName>
    </submittedName>
</protein>
<dbReference type="GO" id="GO:0008206">
    <property type="term" value="P:bile acid metabolic process"/>
    <property type="evidence" value="ECO:0007669"/>
    <property type="project" value="UniProtKB-ARBA"/>
</dbReference>
<dbReference type="PANTHER" id="PTHR42879:SF6">
    <property type="entry name" value="NADPH-DEPENDENT REDUCTASE BACG"/>
    <property type="match status" value="1"/>
</dbReference>
<sequence>MDLGFKGKTALVAASSQGLGRAVAEALAIEGANVMITSRDPEKLHRVKEEISKKASGRIEYKACDLSNGEEIVQLVEETAKRFGTIDLLVNNAGGPPTGTFEMMTDEDWQKSFDLNVMSHVRLIRAVLPYMRGKGGKIVNIASSSVKEPIPGLVLSNTFRLGIVGLTKTLAAELAPYQILINTAAPGRIATDRTASLDHAAAERLGISAEEAEELNKKKIPAGRYGTPGEFAAYVLFLLSEANTYMTGQTQLIDGGLVKSV</sequence>
<dbReference type="GO" id="GO:0016491">
    <property type="term" value="F:oxidoreductase activity"/>
    <property type="evidence" value="ECO:0007669"/>
    <property type="project" value="UniProtKB-KW"/>
</dbReference>
<dbReference type="InterPro" id="IPR002347">
    <property type="entry name" value="SDR_fam"/>
</dbReference>
<keyword evidence="4" id="KW-1185">Reference proteome</keyword>
<gene>
    <name evidence="3" type="ORF">GS18_0203205</name>
</gene>
<evidence type="ECO:0000256" key="1">
    <source>
        <dbReference type="ARBA" id="ARBA00006484"/>
    </source>
</evidence>
<dbReference type="InterPro" id="IPR050259">
    <property type="entry name" value="SDR"/>
</dbReference>
<dbReference type="EMBL" id="JNVC02000001">
    <property type="protein sequence ID" value="KEZ53953.1"/>
    <property type="molecule type" value="Genomic_DNA"/>
</dbReference>
<dbReference type="CDD" id="cd05344">
    <property type="entry name" value="BKR_like_SDR_like"/>
    <property type="match status" value="1"/>
</dbReference>
<evidence type="ECO:0000256" key="2">
    <source>
        <dbReference type="ARBA" id="ARBA00023002"/>
    </source>
</evidence>
<dbReference type="PRINTS" id="PR00081">
    <property type="entry name" value="GDHRDH"/>
</dbReference>
<evidence type="ECO:0000313" key="4">
    <source>
        <dbReference type="Proteomes" id="UP000028549"/>
    </source>
</evidence>
<dbReference type="Pfam" id="PF13561">
    <property type="entry name" value="adh_short_C2"/>
    <property type="match status" value="1"/>
</dbReference>
<dbReference type="SUPFAM" id="SSF51735">
    <property type="entry name" value="NAD(P)-binding Rossmann-fold domains"/>
    <property type="match status" value="1"/>
</dbReference>
<dbReference type="RefSeq" id="WP_029565474.1">
    <property type="nucleotide sequence ID" value="NZ_JNVC02000001.1"/>
</dbReference>
<proteinExistence type="inferred from homology"/>
<dbReference type="STRING" id="246786.GS18_0203205"/>
<dbReference type="PRINTS" id="PR00080">
    <property type="entry name" value="SDRFAMILY"/>
</dbReference>
<dbReference type="Proteomes" id="UP000028549">
    <property type="component" value="Unassembled WGS sequence"/>
</dbReference>
<dbReference type="PANTHER" id="PTHR42879">
    <property type="entry name" value="3-OXOACYL-(ACYL-CARRIER-PROTEIN) REDUCTASE"/>
    <property type="match status" value="1"/>
</dbReference>
<name>A0A084H2Z1_METID</name>
<organism evidence="3 4">
    <name type="scientific">Metabacillus indicus</name>
    <name type="common">Bacillus indicus</name>
    <dbReference type="NCBI Taxonomy" id="246786"/>
    <lineage>
        <taxon>Bacteria</taxon>
        <taxon>Bacillati</taxon>
        <taxon>Bacillota</taxon>
        <taxon>Bacilli</taxon>
        <taxon>Bacillales</taxon>
        <taxon>Bacillaceae</taxon>
        <taxon>Metabacillus</taxon>
    </lineage>
</organism>
<comment type="similarity">
    <text evidence="1">Belongs to the short-chain dehydrogenases/reductases (SDR) family.</text>
</comment>
<reference evidence="3 4" key="1">
    <citation type="journal article" date="2005" name="Int. J. Syst. Evol. Microbiol.">
        <title>Bacillus cibi sp. nov., isolated from jeotgal, a traditional Korean fermented seafood.</title>
        <authorList>
            <person name="Yoon J.H."/>
            <person name="Lee C.H."/>
            <person name="Oh T.K."/>
        </authorList>
    </citation>
    <scope>NUCLEOTIDE SEQUENCE [LARGE SCALE GENOMIC DNA]</scope>
    <source>
        <strain evidence="3 4">DSM 16189</strain>
    </source>
</reference>
<dbReference type="InterPro" id="IPR036291">
    <property type="entry name" value="NAD(P)-bd_dom_sf"/>
</dbReference>
<dbReference type="Gene3D" id="3.40.50.720">
    <property type="entry name" value="NAD(P)-binding Rossmann-like Domain"/>
    <property type="match status" value="1"/>
</dbReference>
<dbReference type="FunFam" id="3.40.50.720:FF:000084">
    <property type="entry name" value="Short-chain dehydrogenase reductase"/>
    <property type="match status" value="1"/>
</dbReference>
<keyword evidence="2" id="KW-0560">Oxidoreductase</keyword>
<dbReference type="AlphaFoldDB" id="A0A084H2Z1"/>